<dbReference type="PIRSF" id="PIRSF018472">
    <property type="entry name" value="MreD_proteobac"/>
    <property type="match status" value="1"/>
</dbReference>
<sequence length="171" mass="19322">MAANVDTRSSYLLFIPLLLIALIVDIVRLPEFIAPFRPDFPALLLIFFAVYDPRRIGIVLAWCCGLLVDLLMGAPLGQNALCIALQIYLIMTQFKRFGLFAKWQQMIVILIINMLGHVLGYWISHIAGNVNYNDNLFYPSIITALLWPAVFYAGIFMCKAMNIAPDLPKEN</sequence>
<feature type="transmembrane region" description="Helical" evidence="9">
    <location>
        <begin position="106"/>
        <end position="124"/>
    </location>
</feature>
<dbReference type="EMBL" id="JADINH010000154">
    <property type="protein sequence ID" value="MBO8416170.1"/>
    <property type="molecule type" value="Genomic_DNA"/>
</dbReference>
<gene>
    <name evidence="10" type="primary">mreD</name>
    <name evidence="10" type="ORF">IAB19_07320</name>
</gene>
<comment type="similarity">
    <text evidence="2 8">Belongs to the MreD family.</text>
</comment>
<comment type="function">
    <text evidence="8">Involved in formation of the rod shape of the cell. May also contribute to regulation of formation of penicillin-binding proteins.</text>
</comment>
<dbReference type="InterPro" id="IPR007227">
    <property type="entry name" value="Cell_shape_determining_MreD"/>
</dbReference>
<keyword evidence="4 9" id="KW-0812">Transmembrane</keyword>
<organism evidence="10 11">
    <name type="scientific">Candidatus Avisuccinivibrio stercorigallinarum</name>
    <dbReference type="NCBI Taxonomy" id="2840704"/>
    <lineage>
        <taxon>Bacteria</taxon>
        <taxon>Pseudomonadati</taxon>
        <taxon>Pseudomonadota</taxon>
        <taxon>Gammaproteobacteria</taxon>
        <taxon>Aeromonadales</taxon>
        <taxon>Succinivibrionaceae</taxon>
        <taxon>Succinivibrionaceae incertae sedis</taxon>
        <taxon>Candidatus Avisuccinivibrio</taxon>
    </lineage>
</organism>
<accession>A0A9D9GUF4</accession>
<keyword evidence="5 8" id="KW-0133">Cell shape</keyword>
<evidence type="ECO:0000256" key="1">
    <source>
        <dbReference type="ARBA" id="ARBA00004651"/>
    </source>
</evidence>
<evidence type="ECO:0000256" key="9">
    <source>
        <dbReference type="SAM" id="Phobius"/>
    </source>
</evidence>
<feature type="transmembrane region" description="Helical" evidence="9">
    <location>
        <begin position="12"/>
        <end position="30"/>
    </location>
</feature>
<feature type="transmembrane region" description="Helical" evidence="9">
    <location>
        <begin position="42"/>
        <end position="68"/>
    </location>
</feature>
<dbReference type="PANTHER" id="PTHR37484:SF1">
    <property type="entry name" value="ROD SHAPE-DETERMINING PROTEIN MRED"/>
    <property type="match status" value="1"/>
</dbReference>
<dbReference type="Proteomes" id="UP000823631">
    <property type="component" value="Unassembled WGS sequence"/>
</dbReference>
<name>A0A9D9GUF4_9GAMM</name>
<evidence type="ECO:0000256" key="8">
    <source>
        <dbReference type="PIRNR" id="PIRNR018472"/>
    </source>
</evidence>
<keyword evidence="8" id="KW-0997">Cell inner membrane</keyword>
<evidence type="ECO:0000256" key="2">
    <source>
        <dbReference type="ARBA" id="ARBA00007776"/>
    </source>
</evidence>
<evidence type="ECO:0000256" key="3">
    <source>
        <dbReference type="ARBA" id="ARBA00022475"/>
    </source>
</evidence>
<dbReference type="AlphaFoldDB" id="A0A9D9GUF4"/>
<keyword evidence="3 8" id="KW-1003">Cell membrane</keyword>
<dbReference type="Pfam" id="PF04093">
    <property type="entry name" value="MreD"/>
    <property type="match status" value="1"/>
</dbReference>
<dbReference type="NCBIfam" id="TIGR03426">
    <property type="entry name" value="shape_MreD"/>
    <property type="match status" value="1"/>
</dbReference>
<protein>
    <recommendedName>
        <fullName evidence="8">Rod shape-determining protein MreD</fullName>
    </recommendedName>
</protein>
<evidence type="ECO:0000313" key="11">
    <source>
        <dbReference type="Proteomes" id="UP000823631"/>
    </source>
</evidence>
<reference evidence="10" key="1">
    <citation type="submission" date="2020-10" db="EMBL/GenBank/DDBJ databases">
        <authorList>
            <person name="Gilroy R."/>
        </authorList>
    </citation>
    <scope>NUCLEOTIDE SEQUENCE</scope>
    <source>
        <strain evidence="10">17213</strain>
    </source>
</reference>
<evidence type="ECO:0000256" key="4">
    <source>
        <dbReference type="ARBA" id="ARBA00022692"/>
    </source>
</evidence>
<evidence type="ECO:0000256" key="7">
    <source>
        <dbReference type="ARBA" id="ARBA00023136"/>
    </source>
</evidence>
<comment type="subcellular location">
    <subcellularLocation>
        <location evidence="8">Cell inner membrane</location>
    </subcellularLocation>
    <subcellularLocation>
        <location evidence="1">Cell membrane</location>
        <topology evidence="1">Multi-pass membrane protein</topology>
    </subcellularLocation>
</comment>
<evidence type="ECO:0000256" key="6">
    <source>
        <dbReference type="ARBA" id="ARBA00022989"/>
    </source>
</evidence>
<reference evidence="10" key="2">
    <citation type="journal article" date="2021" name="PeerJ">
        <title>Extensive microbial diversity within the chicken gut microbiome revealed by metagenomics and culture.</title>
        <authorList>
            <person name="Gilroy R."/>
            <person name="Ravi A."/>
            <person name="Getino M."/>
            <person name="Pursley I."/>
            <person name="Horton D.L."/>
            <person name="Alikhan N.F."/>
            <person name="Baker D."/>
            <person name="Gharbi K."/>
            <person name="Hall N."/>
            <person name="Watson M."/>
            <person name="Adriaenssens E.M."/>
            <person name="Foster-Nyarko E."/>
            <person name="Jarju S."/>
            <person name="Secka A."/>
            <person name="Antonio M."/>
            <person name="Oren A."/>
            <person name="Chaudhuri R.R."/>
            <person name="La Ragione R."/>
            <person name="Hildebrand F."/>
            <person name="Pallen M.J."/>
        </authorList>
    </citation>
    <scope>NUCLEOTIDE SEQUENCE</scope>
    <source>
        <strain evidence="10">17213</strain>
    </source>
</reference>
<proteinExistence type="inferred from homology"/>
<keyword evidence="7 8" id="KW-0472">Membrane</keyword>
<dbReference type="PANTHER" id="PTHR37484">
    <property type="entry name" value="ROD SHAPE-DETERMINING PROTEIN MRED"/>
    <property type="match status" value="1"/>
</dbReference>
<dbReference type="InterPro" id="IPR026034">
    <property type="entry name" value="MreD_proteobac"/>
</dbReference>
<evidence type="ECO:0000256" key="5">
    <source>
        <dbReference type="ARBA" id="ARBA00022960"/>
    </source>
</evidence>
<comment type="caution">
    <text evidence="10">The sequence shown here is derived from an EMBL/GenBank/DDBJ whole genome shotgun (WGS) entry which is preliminary data.</text>
</comment>
<keyword evidence="6 9" id="KW-1133">Transmembrane helix</keyword>
<dbReference type="GO" id="GO:0005886">
    <property type="term" value="C:plasma membrane"/>
    <property type="evidence" value="ECO:0007669"/>
    <property type="project" value="UniProtKB-SubCell"/>
</dbReference>
<dbReference type="GO" id="GO:0008360">
    <property type="term" value="P:regulation of cell shape"/>
    <property type="evidence" value="ECO:0007669"/>
    <property type="project" value="UniProtKB-UniRule"/>
</dbReference>
<evidence type="ECO:0000313" key="10">
    <source>
        <dbReference type="EMBL" id="MBO8416170.1"/>
    </source>
</evidence>
<feature type="transmembrane region" description="Helical" evidence="9">
    <location>
        <begin position="136"/>
        <end position="158"/>
    </location>
</feature>